<name>A0A1E1LXD0_RHYSE</name>
<proteinExistence type="predicted"/>
<organism evidence="1 2">
    <name type="scientific">Rhynchosporium secalis</name>
    <name type="common">Barley scald fungus</name>
    <dbReference type="NCBI Taxonomy" id="38038"/>
    <lineage>
        <taxon>Eukaryota</taxon>
        <taxon>Fungi</taxon>
        <taxon>Dikarya</taxon>
        <taxon>Ascomycota</taxon>
        <taxon>Pezizomycotina</taxon>
        <taxon>Leotiomycetes</taxon>
        <taxon>Helotiales</taxon>
        <taxon>Ploettnerulaceae</taxon>
        <taxon>Rhynchosporium</taxon>
    </lineage>
</organism>
<gene>
    <name evidence="1" type="ORF">RSE6_00588</name>
</gene>
<evidence type="ECO:0000313" key="1">
    <source>
        <dbReference type="EMBL" id="CZT40915.1"/>
    </source>
</evidence>
<accession>A0A1E1LXD0</accession>
<dbReference type="EMBL" id="FJVC01000008">
    <property type="protein sequence ID" value="CZT40915.1"/>
    <property type="molecule type" value="Genomic_DNA"/>
</dbReference>
<dbReference type="AlphaFoldDB" id="A0A1E1LXD0"/>
<protein>
    <submittedName>
        <fullName evidence="1">Uncharacterized protein</fullName>
    </submittedName>
</protein>
<reference evidence="2" key="1">
    <citation type="submission" date="2016-03" db="EMBL/GenBank/DDBJ databases">
        <authorList>
            <person name="Guldener U."/>
        </authorList>
    </citation>
    <scope>NUCLEOTIDE SEQUENCE [LARGE SCALE GENOMIC DNA]</scope>
</reference>
<dbReference type="Proteomes" id="UP000177625">
    <property type="component" value="Unassembled WGS sequence"/>
</dbReference>
<evidence type="ECO:0000313" key="2">
    <source>
        <dbReference type="Proteomes" id="UP000177625"/>
    </source>
</evidence>
<sequence>MAGLWTISEVIYKGGIMLFAMIRSISSCKSRPYWLLGKASAHNMISTTEYEQLRRRGSEPVTGCVLNEWGMPDKASRSEVNTIRPPANMGGPVVKLKNGKNRLYKWRSHNQVTFVDLLSRPIKRSTSTAGSSRRTRSSTVRR</sequence>
<keyword evidence="2" id="KW-1185">Reference proteome</keyword>